<dbReference type="PRINTS" id="PR00069">
    <property type="entry name" value="ALDKETRDTASE"/>
</dbReference>
<evidence type="ECO:0000313" key="3">
    <source>
        <dbReference type="EMBL" id="KAJ5339883.1"/>
    </source>
</evidence>
<dbReference type="PANTHER" id="PTHR43625">
    <property type="entry name" value="AFLATOXIN B1 ALDEHYDE REDUCTASE"/>
    <property type="match status" value="1"/>
</dbReference>
<dbReference type="SUPFAM" id="SSF51430">
    <property type="entry name" value="NAD(P)-linked oxidoreductase"/>
    <property type="match status" value="1"/>
</dbReference>
<evidence type="ECO:0000313" key="4">
    <source>
        <dbReference type="Proteomes" id="UP001147695"/>
    </source>
</evidence>
<dbReference type="AlphaFoldDB" id="A0A9W9QL09"/>
<reference evidence="3" key="2">
    <citation type="journal article" date="2023" name="IMA Fungus">
        <title>Comparative genomic study of the Penicillium genus elucidates a diverse pangenome and 15 lateral gene transfer events.</title>
        <authorList>
            <person name="Petersen C."/>
            <person name="Sorensen T."/>
            <person name="Nielsen M.R."/>
            <person name="Sondergaard T.E."/>
            <person name="Sorensen J.L."/>
            <person name="Fitzpatrick D.A."/>
            <person name="Frisvad J.C."/>
            <person name="Nielsen K.L."/>
        </authorList>
    </citation>
    <scope>NUCLEOTIDE SEQUENCE</scope>
    <source>
        <strain evidence="3">IBT 35673</strain>
    </source>
</reference>
<dbReference type="Proteomes" id="UP001147695">
    <property type="component" value="Unassembled WGS sequence"/>
</dbReference>
<dbReference type="InterPro" id="IPR050791">
    <property type="entry name" value="Aldo-Keto_reductase"/>
</dbReference>
<name>A0A9W9QL09_PENBR</name>
<reference evidence="3" key="1">
    <citation type="submission" date="2022-12" db="EMBL/GenBank/DDBJ databases">
        <authorList>
            <person name="Petersen C."/>
        </authorList>
    </citation>
    <scope>NUCLEOTIDE SEQUENCE</scope>
    <source>
        <strain evidence="3">IBT 35673</strain>
    </source>
</reference>
<dbReference type="Gene3D" id="3.20.20.100">
    <property type="entry name" value="NADP-dependent oxidoreductase domain"/>
    <property type="match status" value="1"/>
</dbReference>
<gene>
    <name evidence="3" type="ORF">N7452_006611</name>
</gene>
<accession>A0A9W9QL09</accession>
<comment type="caution">
    <text evidence="3">The sequence shown here is derived from an EMBL/GenBank/DDBJ whole genome shotgun (WGS) entry which is preliminary data.</text>
</comment>
<organism evidence="3 4">
    <name type="scientific">Penicillium brevicompactum</name>
    <dbReference type="NCBI Taxonomy" id="5074"/>
    <lineage>
        <taxon>Eukaryota</taxon>
        <taxon>Fungi</taxon>
        <taxon>Dikarya</taxon>
        <taxon>Ascomycota</taxon>
        <taxon>Pezizomycotina</taxon>
        <taxon>Eurotiomycetes</taxon>
        <taxon>Eurotiomycetidae</taxon>
        <taxon>Eurotiales</taxon>
        <taxon>Aspergillaceae</taxon>
        <taxon>Penicillium</taxon>
    </lineage>
</organism>
<dbReference type="GO" id="GO:0005737">
    <property type="term" value="C:cytoplasm"/>
    <property type="evidence" value="ECO:0007669"/>
    <property type="project" value="TreeGrafter"/>
</dbReference>
<dbReference type="InterPro" id="IPR020471">
    <property type="entry name" value="AKR"/>
</dbReference>
<dbReference type="Pfam" id="PF00248">
    <property type="entry name" value="Aldo_ket_red"/>
    <property type="match status" value="1"/>
</dbReference>
<dbReference type="InterPro" id="IPR023210">
    <property type="entry name" value="NADP_OxRdtase_dom"/>
</dbReference>
<dbReference type="EMBL" id="JAPZBQ010000003">
    <property type="protein sequence ID" value="KAJ5339883.1"/>
    <property type="molecule type" value="Genomic_DNA"/>
</dbReference>
<sequence>MSLSLRKLGQNGPQISAVGLGFGSIGGFYGPAGSLDEKVALLDHAHASGLRFWDLSDVYGDSESVVGEWIKRSGKRDDVFIGTKFSLQRQPDGSHTFHSDPAYAKEACTRSLRTLGVDTIDLYYCHAVDGITPIEKTVEAMVELKNEGRIRHIGLSGVSAATLRRAHAIHPIAALQWEYSLFTLDIEPPNSEILETCRELGVTLVAFCPIARGIFTRELKSYEDIPGHLRMYYPKYAEKNFPAILKLVDGVKDIADVHGVTPAQVALAWLLAQGPNIIPIPGTKSASKMDENASAALLTLSDDEVRKIRTLAENAEIEGPRYRPSVMAALNQDTPDL</sequence>
<evidence type="ECO:0000259" key="2">
    <source>
        <dbReference type="Pfam" id="PF00248"/>
    </source>
</evidence>
<dbReference type="GO" id="GO:0016491">
    <property type="term" value="F:oxidoreductase activity"/>
    <property type="evidence" value="ECO:0007669"/>
    <property type="project" value="UniProtKB-KW"/>
</dbReference>
<dbReference type="PANTHER" id="PTHR43625:SF40">
    <property type="entry name" value="ALDO-KETO REDUCTASE YAKC [NADP(+)]"/>
    <property type="match status" value="1"/>
</dbReference>
<protein>
    <recommendedName>
        <fullName evidence="2">NADP-dependent oxidoreductase domain-containing protein</fullName>
    </recommendedName>
</protein>
<evidence type="ECO:0000256" key="1">
    <source>
        <dbReference type="ARBA" id="ARBA00023002"/>
    </source>
</evidence>
<dbReference type="InterPro" id="IPR036812">
    <property type="entry name" value="NAD(P)_OxRdtase_dom_sf"/>
</dbReference>
<proteinExistence type="predicted"/>
<feature type="domain" description="NADP-dependent oxidoreductase" evidence="2">
    <location>
        <begin position="18"/>
        <end position="312"/>
    </location>
</feature>
<keyword evidence="1" id="KW-0560">Oxidoreductase</keyword>